<keyword evidence="2" id="KW-0813">Transport</keyword>
<feature type="domain" description="CzcB-like barrel-sandwich hybrid" evidence="6">
    <location>
        <begin position="78"/>
        <end position="217"/>
    </location>
</feature>
<dbReference type="InterPro" id="IPR058647">
    <property type="entry name" value="BSH_CzcB-like"/>
</dbReference>
<reference evidence="7 8" key="1">
    <citation type="submission" date="2018-11" db="EMBL/GenBank/DDBJ databases">
        <title>Rufibacter latericius sp. nov., isolated from water in Baiyang Lake.</title>
        <authorList>
            <person name="Yang Y."/>
        </authorList>
    </citation>
    <scope>NUCLEOTIDE SEQUENCE [LARGE SCALE GENOMIC DNA]</scope>
    <source>
        <strain evidence="7 8">MCC P1</strain>
    </source>
</reference>
<dbReference type="Gene3D" id="2.40.420.20">
    <property type="match status" value="1"/>
</dbReference>
<dbReference type="AlphaFoldDB" id="A0A3M9MTC7"/>
<feature type="domain" description="Multidrug resistance protein MdtA-like C-terminal permuted SH3" evidence="5">
    <location>
        <begin position="305"/>
        <end position="357"/>
    </location>
</feature>
<sequence length="371" mass="41438">MKMKKNFLLPFFSLVAASSLVAACSEDKKTAAQTPLAAQELCLTDTLSQLITLDTARLQTVTHQLQLVGKVALDEKKVFKIFPLVGGHVQTVKVELGDYVQKGQVLAVIRSSEVAEFEQQRIAATSALQMAQKNLQVAQDMLQAGLLSEQDFLAAQREKNIAQAEVQRMKQIFSIYSVGKGSEYVVKAPAAGFVVEKNVNADMQIRSDNDATLFTISSLNEIWVMANVFESDIAKVKEGYTAQVTTLSYPDKVLYGKIDKIFNVLDPETRTMKVRVRLDNPDFSLKPEMFANIKIEYPEDRKLLAIPAHALVFDQTKNYVMVYRKRCDVEQREVTLYQTVGKTAYLQSGLKAGETVVSKYPLLVYNASKSR</sequence>
<dbReference type="InterPro" id="IPR058627">
    <property type="entry name" value="MdtA-like_C"/>
</dbReference>
<gene>
    <name evidence="7" type="ORF">EFA69_18950</name>
</gene>
<feature type="chain" id="PRO_5018144468" evidence="3">
    <location>
        <begin position="23"/>
        <end position="371"/>
    </location>
</feature>
<dbReference type="Proteomes" id="UP000271010">
    <property type="component" value="Unassembled WGS sequence"/>
</dbReference>
<dbReference type="EMBL" id="RJJE01000017">
    <property type="protein sequence ID" value="RNI28153.1"/>
    <property type="molecule type" value="Genomic_DNA"/>
</dbReference>
<keyword evidence="3" id="KW-0732">Signal</keyword>
<name>A0A3M9MTC7_9BACT</name>
<feature type="domain" description="CusB-like beta-barrel" evidence="4">
    <location>
        <begin position="222"/>
        <end position="296"/>
    </location>
</feature>
<organism evidence="7 8">
    <name type="scientific">Rufibacter immobilis</name>
    <dbReference type="NCBI Taxonomy" id="1348778"/>
    <lineage>
        <taxon>Bacteria</taxon>
        <taxon>Pseudomonadati</taxon>
        <taxon>Bacteroidota</taxon>
        <taxon>Cytophagia</taxon>
        <taxon>Cytophagales</taxon>
        <taxon>Hymenobacteraceae</taxon>
        <taxon>Rufibacter</taxon>
    </lineage>
</organism>
<dbReference type="Gene3D" id="2.40.50.100">
    <property type="match status" value="1"/>
</dbReference>
<evidence type="ECO:0000256" key="2">
    <source>
        <dbReference type="ARBA" id="ARBA00022448"/>
    </source>
</evidence>
<evidence type="ECO:0000259" key="6">
    <source>
        <dbReference type="Pfam" id="PF25973"/>
    </source>
</evidence>
<evidence type="ECO:0000259" key="5">
    <source>
        <dbReference type="Pfam" id="PF25967"/>
    </source>
</evidence>
<dbReference type="InterPro" id="IPR006143">
    <property type="entry name" value="RND_pump_MFP"/>
</dbReference>
<protein>
    <submittedName>
        <fullName evidence="7">Efflux RND transporter periplasmic adaptor subunit</fullName>
    </submittedName>
</protein>
<dbReference type="Pfam" id="PF25954">
    <property type="entry name" value="Beta-barrel_RND_2"/>
    <property type="match status" value="1"/>
</dbReference>
<dbReference type="Gene3D" id="2.40.30.170">
    <property type="match status" value="1"/>
</dbReference>
<dbReference type="GO" id="GO:0030313">
    <property type="term" value="C:cell envelope"/>
    <property type="evidence" value="ECO:0007669"/>
    <property type="project" value="TreeGrafter"/>
</dbReference>
<dbReference type="NCBIfam" id="TIGR01730">
    <property type="entry name" value="RND_mfp"/>
    <property type="match status" value="1"/>
</dbReference>
<dbReference type="PANTHER" id="PTHR30097">
    <property type="entry name" value="CATION EFFLUX SYSTEM PROTEIN CUSB"/>
    <property type="match status" value="1"/>
</dbReference>
<dbReference type="FunFam" id="2.40.30.170:FF:000010">
    <property type="entry name" value="Efflux RND transporter periplasmic adaptor subunit"/>
    <property type="match status" value="1"/>
</dbReference>
<dbReference type="PANTHER" id="PTHR30097:SF4">
    <property type="entry name" value="SLR6042 PROTEIN"/>
    <property type="match status" value="1"/>
</dbReference>
<proteinExistence type="inferred from homology"/>
<comment type="caution">
    <text evidence="7">The sequence shown here is derived from an EMBL/GenBank/DDBJ whole genome shotgun (WGS) entry which is preliminary data.</text>
</comment>
<keyword evidence="8" id="KW-1185">Reference proteome</keyword>
<evidence type="ECO:0000313" key="7">
    <source>
        <dbReference type="EMBL" id="RNI28153.1"/>
    </source>
</evidence>
<dbReference type="GO" id="GO:0016020">
    <property type="term" value="C:membrane"/>
    <property type="evidence" value="ECO:0007669"/>
    <property type="project" value="InterPro"/>
</dbReference>
<evidence type="ECO:0000256" key="3">
    <source>
        <dbReference type="SAM" id="SignalP"/>
    </source>
</evidence>
<dbReference type="Pfam" id="PF25973">
    <property type="entry name" value="BSH_CzcB"/>
    <property type="match status" value="1"/>
</dbReference>
<dbReference type="Pfam" id="PF25967">
    <property type="entry name" value="RND-MFP_C"/>
    <property type="match status" value="1"/>
</dbReference>
<dbReference type="InterPro" id="IPR051909">
    <property type="entry name" value="MFP_Cation_Efflux"/>
</dbReference>
<dbReference type="GO" id="GO:0015679">
    <property type="term" value="P:plasma membrane copper ion transport"/>
    <property type="evidence" value="ECO:0007669"/>
    <property type="project" value="TreeGrafter"/>
</dbReference>
<dbReference type="GO" id="GO:0060003">
    <property type="term" value="P:copper ion export"/>
    <property type="evidence" value="ECO:0007669"/>
    <property type="project" value="TreeGrafter"/>
</dbReference>
<evidence type="ECO:0000259" key="4">
    <source>
        <dbReference type="Pfam" id="PF25954"/>
    </source>
</evidence>
<accession>A0A3M9MTC7</accession>
<dbReference type="PROSITE" id="PS51257">
    <property type="entry name" value="PROKAR_LIPOPROTEIN"/>
    <property type="match status" value="1"/>
</dbReference>
<dbReference type="InterPro" id="IPR058792">
    <property type="entry name" value="Beta-barrel_RND_2"/>
</dbReference>
<dbReference type="GO" id="GO:0022857">
    <property type="term" value="F:transmembrane transporter activity"/>
    <property type="evidence" value="ECO:0007669"/>
    <property type="project" value="InterPro"/>
</dbReference>
<dbReference type="SUPFAM" id="SSF111369">
    <property type="entry name" value="HlyD-like secretion proteins"/>
    <property type="match status" value="1"/>
</dbReference>
<feature type="signal peptide" evidence="3">
    <location>
        <begin position="1"/>
        <end position="22"/>
    </location>
</feature>
<evidence type="ECO:0000256" key="1">
    <source>
        <dbReference type="ARBA" id="ARBA00009477"/>
    </source>
</evidence>
<dbReference type="OrthoDB" id="9806939at2"/>
<evidence type="ECO:0000313" key="8">
    <source>
        <dbReference type="Proteomes" id="UP000271010"/>
    </source>
</evidence>
<comment type="similarity">
    <text evidence="1">Belongs to the membrane fusion protein (MFP) (TC 8.A.1) family.</text>
</comment>